<keyword evidence="4 5" id="KW-0472">Membrane</keyword>
<dbReference type="AlphaFoldDB" id="A0A433SBE0"/>
<evidence type="ECO:0000256" key="2">
    <source>
        <dbReference type="ARBA" id="ARBA00022692"/>
    </source>
</evidence>
<evidence type="ECO:0000256" key="3">
    <source>
        <dbReference type="ARBA" id="ARBA00022989"/>
    </source>
</evidence>
<comment type="caution">
    <text evidence="7">The sequence shown here is derived from an EMBL/GenBank/DDBJ whole genome shotgun (WGS) entry which is preliminary data.</text>
</comment>
<dbReference type="OrthoDB" id="2004788at2"/>
<accession>A0A433SBE0</accession>
<comment type="subcellular location">
    <subcellularLocation>
        <location evidence="1">Membrane</location>
        <topology evidence="1">Multi-pass membrane protein</topology>
    </subcellularLocation>
</comment>
<feature type="transmembrane region" description="Helical" evidence="5">
    <location>
        <begin position="54"/>
        <end position="75"/>
    </location>
</feature>
<evidence type="ECO:0000256" key="1">
    <source>
        <dbReference type="ARBA" id="ARBA00004141"/>
    </source>
</evidence>
<keyword evidence="8" id="KW-1185">Reference proteome</keyword>
<name>A0A433SBE0_9BURK</name>
<evidence type="ECO:0000313" key="8">
    <source>
        <dbReference type="Proteomes" id="UP000286947"/>
    </source>
</evidence>
<feature type="domain" description="TM2" evidence="6">
    <location>
        <begin position="19"/>
        <end position="66"/>
    </location>
</feature>
<evidence type="ECO:0000256" key="5">
    <source>
        <dbReference type="SAM" id="Phobius"/>
    </source>
</evidence>
<dbReference type="EMBL" id="PQSP01000007">
    <property type="protein sequence ID" value="RUS66068.1"/>
    <property type="molecule type" value="Genomic_DNA"/>
</dbReference>
<keyword evidence="3 5" id="KW-1133">Transmembrane helix</keyword>
<dbReference type="InterPro" id="IPR007829">
    <property type="entry name" value="TM2"/>
</dbReference>
<protein>
    <recommendedName>
        <fullName evidence="6">TM2 domain-containing protein</fullName>
    </recommendedName>
</protein>
<feature type="transmembrane region" description="Helical" evidence="5">
    <location>
        <begin position="23"/>
        <end position="42"/>
    </location>
</feature>
<evidence type="ECO:0000256" key="4">
    <source>
        <dbReference type="ARBA" id="ARBA00023136"/>
    </source>
</evidence>
<dbReference type="RefSeq" id="WP_126980602.1">
    <property type="nucleotide sequence ID" value="NZ_PQSP01000007.1"/>
</dbReference>
<gene>
    <name evidence="7" type="ORF">CUZ56_02426</name>
</gene>
<proteinExistence type="predicted"/>
<sequence length="164" mass="18188">MALTTEQQILIEQKVTNYGKSTLLAYLLWFFLAGWGVHRFYLGHIKSALAMMTLTLINSIFLVIPFMIQLFKLSACMERYPRSYDRMCGGLDNLFGGLMFVGAAAAIAIAIWFIVDAFLIPGMVRRKNDELRQRLSAEMTATSAIPAAPTAPANMGNGTQTLPM</sequence>
<dbReference type="Pfam" id="PF05154">
    <property type="entry name" value="TM2"/>
    <property type="match status" value="1"/>
</dbReference>
<evidence type="ECO:0000313" key="7">
    <source>
        <dbReference type="EMBL" id="RUS66068.1"/>
    </source>
</evidence>
<reference evidence="7 8" key="1">
    <citation type="submission" date="2018-01" db="EMBL/GenBank/DDBJ databases">
        <title>Saezia sanguinis gen. nov., sp. nov., in the order Burkholderiales isolated from human blood.</title>
        <authorList>
            <person name="Medina-Pascual M.J."/>
            <person name="Valdezate S."/>
            <person name="Monzon S."/>
            <person name="Cuesta I."/>
            <person name="Carrasco G."/>
            <person name="Villalon P."/>
            <person name="Saez-Nieto J.A."/>
        </authorList>
    </citation>
    <scope>NUCLEOTIDE SEQUENCE [LARGE SCALE GENOMIC DNA]</scope>
    <source>
        <strain evidence="7 8">CNM695-12</strain>
    </source>
</reference>
<evidence type="ECO:0000259" key="6">
    <source>
        <dbReference type="Pfam" id="PF05154"/>
    </source>
</evidence>
<dbReference type="Proteomes" id="UP000286947">
    <property type="component" value="Unassembled WGS sequence"/>
</dbReference>
<feature type="transmembrane region" description="Helical" evidence="5">
    <location>
        <begin position="95"/>
        <end position="124"/>
    </location>
</feature>
<organism evidence="7 8">
    <name type="scientific">Saezia sanguinis</name>
    <dbReference type="NCBI Taxonomy" id="1965230"/>
    <lineage>
        <taxon>Bacteria</taxon>
        <taxon>Pseudomonadati</taxon>
        <taxon>Pseudomonadota</taxon>
        <taxon>Betaproteobacteria</taxon>
        <taxon>Burkholderiales</taxon>
        <taxon>Saeziaceae</taxon>
        <taxon>Saezia</taxon>
    </lineage>
</organism>
<keyword evidence="2 5" id="KW-0812">Transmembrane</keyword>
<dbReference type="GO" id="GO:0016020">
    <property type="term" value="C:membrane"/>
    <property type="evidence" value="ECO:0007669"/>
    <property type="project" value="UniProtKB-SubCell"/>
</dbReference>